<evidence type="ECO:0000313" key="3">
    <source>
        <dbReference type="Proteomes" id="UP000028582"/>
    </source>
</evidence>
<feature type="compositionally biased region" description="Polar residues" evidence="1">
    <location>
        <begin position="18"/>
        <end position="34"/>
    </location>
</feature>
<protein>
    <submittedName>
        <fullName evidence="2">Uncharacterized protein</fullName>
    </submittedName>
</protein>
<evidence type="ECO:0000256" key="1">
    <source>
        <dbReference type="SAM" id="MobiDB-lite"/>
    </source>
</evidence>
<proteinExistence type="predicted"/>
<organism evidence="2 3">
    <name type="scientific">Phytophthora nicotianae P1976</name>
    <dbReference type="NCBI Taxonomy" id="1317066"/>
    <lineage>
        <taxon>Eukaryota</taxon>
        <taxon>Sar</taxon>
        <taxon>Stramenopiles</taxon>
        <taxon>Oomycota</taxon>
        <taxon>Peronosporomycetes</taxon>
        <taxon>Peronosporales</taxon>
        <taxon>Peronosporaceae</taxon>
        <taxon>Phytophthora</taxon>
    </lineage>
</organism>
<feature type="compositionally biased region" description="Basic and acidic residues" evidence="1">
    <location>
        <begin position="1"/>
        <end position="13"/>
    </location>
</feature>
<dbReference type="EMBL" id="ANJA01000377">
    <property type="protein sequence ID" value="ETO84029.1"/>
    <property type="molecule type" value="Genomic_DNA"/>
</dbReference>
<dbReference type="Proteomes" id="UP000028582">
    <property type="component" value="Unassembled WGS sequence"/>
</dbReference>
<dbReference type="AlphaFoldDB" id="A0A081AYR8"/>
<name>A0A081AYR8_PHYNI</name>
<accession>A0A081AYR8</accession>
<gene>
    <name evidence="2" type="ORF">F444_02038</name>
</gene>
<evidence type="ECO:0000313" key="2">
    <source>
        <dbReference type="EMBL" id="ETO84029.1"/>
    </source>
</evidence>
<comment type="caution">
    <text evidence="2">The sequence shown here is derived from an EMBL/GenBank/DDBJ whole genome shotgun (WGS) entry which is preliminary data.</text>
</comment>
<sequence length="34" mass="3943">MAIWDGFHDDGLMRRSAMNASKTSPDQTLQNEYR</sequence>
<reference evidence="2 3" key="1">
    <citation type="submission" date="2013-11" db="EMBL/GenBank/DDBJ databases">
        <title>The Genome Sequence of Phytophthora parasitica P1976.</title>
        <authorList>
            <consortium name="The Broad Institute Genomics Platform"/>
            <person name="Russ C."/>
            <person name="Tyler B."/>
            <person name="Panabieres F."/>
            <person name="Shan W."/>
            <person name="Tripathy S."/>
            <person name="Grunwald N."/>
            <person name="Machado M."/>
            <person name="Johnson C.S."/>
            <person name="Walker B."/>
            <person name="Young S."/>
            <person name="Zeng Q."/>
            <person name="Gargeya S."/>
            <person name="Fitzgerald M."/>
            <person name="Haas B."/>
            <person name="Abouelleil A."/>
            <person name="Allen A.W."/>
            <person name="Alvarado L."/>
            <person name="Arachchi H.M."/>
            <person name="Berlin A.M."/>
            <person name="Chapman S.B."/>
            <person name="Gainer-Dewar J."/>
            <person name="Goldberg J."/>
            <person name="Griggs A."/>
            <person name="Gujja S."/>
            <person name="Hansen M."/>
            <person name="Howarth C."/>
            <person name="Imamovic A."/>
            <person name="Ireland A."/>
            <person name="Larimer J."/>
            <person name="McCowan C."/>
            <person name="Murphy C."/>
            <person name="Pearson M."/>
            <person name="Poon T.W."/>
            <person name="Priest M."/>
            <person name="Roberts A."/>
            <person name="Saif S."/>
            <person name="Shea T."/>
            <person name="Sisk P."/>
            <person name="Sykes S."/>
            <person name="Wortman J."/>
            <person name="Nusbaum C."/>
            <person name="Birren B."/>
        </authorList>
    </citation>
    <scope>NUCLEOTIDE SEQUENCE [LARGE SCALE GENOMIC DNA]</scope>
    <source>
        <strain evidence="2 3">P1976</strain>
    </source>
</reference>
<feature type="region of interest" description="Disordered" evidence="1">
    <location>
        <begin position="1"/>
        <end position="34"/>
    </location>
</feature>